<protein>
    <submittedName>
        <fullName evidence="5">AraC family transcriptional regulator</fullName>
    </submittedName>
</protein>
<comment type="caution">
    <text evidence="5">The sequence shown here is derived from an EMBL/GenBank/DDBJ whole genome shotgun (WGS) entry which is preliminary data.</text>
</comment>
<evidence type="ECO:0000259" key="4">
    <source>
        <dbReference type="PROSITE" id="PS01124"/>
    </source>
</evidence>
<evidence type="ECO:0000256" key="2">
    <source>
        <dbReference type="ARBA" id="ARBA00023125"/>
    </source>
</evidence>
<dbReference type="InterPro" id="IPR018060">
    <property type="entry name" value="HTH_AraC"/>
</dbReference>
<dbReference type="PANTHER" id="PTHR46796">
    <property type="entry name" value="HTH-TYPE TRANSCRIPTIONAL ACTIVATOR RHAS-RELATED"/>
    <property type="match status" value="1"/>
</dbReference>
<name>A0AAW8D9T0_9BURK</name>
<evidence type="ECO:0000313" key="6">
    <source>
        <dbReference type="Proteomes" id="UP001242045"/>
    </source>
</evidence>
<dbReference type="GO" id="GO:0003700">
    <property type="term" value="F:DNA-binding transcription factor activity"/>
    <property type="evidence" value="ECO:0007669"/>
    <property type="project" value="InterPro"/>
</dbReference>
<dbReference type="GO" id="GO:0043565">
    <property type="term" value="F:sequence-specific DNA binding"/>
    <property type="evidence" value="ECO:0007669"/>
    <property type="project" value="InterPro"/>
</dbReference>
<dbReference type="Pfam" id="PF12833">
    <property type="entry name" value="HTH_18"/>
    <property type="match status" value="1"/>
</dbReference>
<dbReference type="InterPro" id="IPR009057">
    <property type="entry name" value="Homeodomain-like_sf"/>
</dbReference>
<dbReference type="Gene3D" id="1.10.10.60">
    <property type="entry name" value="Homeodomain-like"/>
    <property type="match status" value="2"/>
</dbReference>
<keyword evidence="3" id="KW-0804">Transcription</keyword>
<keyword evidence="2" id="KW-0238">DNA-binding</keyword>
<dbReference type="RefSeq" id="WP_307687007.1">
    <property type="nucleotide sequence ID" value="NZ_JAUSRD010000021.1"/>
</dbReference>
<reference evidence="5" key="1">
    <citation type="submission" date="2023-07" db="EMBL/GenBank/DDBJ databases">
        <title>Sorghum-associated microbial communities from plants grown in Nebraska, USA.</title>
        <authorList>
            <person name="Schachtman D."/>
        </authorList>
    </citation>
    <scope>NUCLEOTIDE SEQUENCE</scope>
    <source>
        <strain evidence="5">DS3754</strain>
    </source>
</reference>
<organism evidence="5 6">
    <name type="scientific">Variovorax boronicumulans</name>
    <dbReference type="NCBI Taxonomy" id="436515"/>
    <lineage>
        <taxon>Bacteria</taxon>
        <taxon>Pseudomonadati</taxon>
        <taxon>Pseudomonadota</taxon>
        <taxon>Betaproteobacteria</taxon>
        <taxon>Burkholderiales</taxon>
        <taxon>Comamonadaceae</taxon>
        <taxon>Variovorax</taxon>
    </lineage>
</organism>
<dbReference type="PANTHER" id="PTHR46796:SF14">
    <property type="entry name" value="TRANSCRIPTIONAL REGULATORY PROTEIN"/>
    <property type="match status" value="1"/>
</dbReference>
<evidence type="ECO:0000256" key="1">
    <source>
        <dbReference type="ARBA" id="ARBA00023015"/>
    </source>
</evidence>
<sequence length="306" mass="33896">MSAANDPTHRSNAPWLSGGKDFGFVSSSRFLDQTPWRVPYDFGTVYYCAAERVEERMMLDQHILGVEMTSGIVRTRLDSGGWSSDAALAGALYFVAADSDLHIKKEQPIDFVLATIDPGKLEQFSDELGITEQVPRLAYNMVNASIQSLATKLRRSFLSQTDDVGTIASEFVLEASTFLLQGAGKSHRRLRYQLAPHQLRSALEFINANLSSSLKVDALANELIGCSGFYFAHAFTEMLGCSPHQYILDRRLSSAHELIRNSTSSLAEISYCVGFSSQAHMTTTFCKRFGVTPGRLRQSRTTARMP</sequence>
<accession>A0AAW8D9T0</accession>
<keyword evidence="1" id="KW-0805">Transcription regulation</keyword>
<gene>
    <name evidence="5" type="ORF">J2W31_006009</name>
</gene>
<dbReference type="EMBL" id="JAUSRD010000021">
    <property type="protein sequence ID" value="MDP9896868.1"/>
    <property type="molecule type" value="Genomic_DNA"/>
</dbReference>
<dbReference type="InterPro" id="IPR050204">
    <property type="entry name" value="AraC_XylS_family_regulators"/>
</dbReference>
<dbReference type="PROSITE" id="PS01124">
    <property type="entry name" value="HTH_ARAC_FAMILY_2"/>
    <property type="match status" value="1"/>
</dbReference>
<dbReference type="SUPFAM" id="SSF46689">
    <property type="entry name" value="Homeodomain-like"/>
    <property type="match status" value="2"/>
</dbReference>
<feature type="domain" description="HTH araC/xylS-type" evidence="4">
    <location>
        <begin position="200"/>
        <end position="299"/>
    </location>
</feature>
<dbReference type="AlphaFoldDB" id="A0AAW8D9T0"/>
<dbReference type="SMART" id="SM00342">
    <property type="entry name" value="HTH_ARAC"/>
    <property type="match status" value="1"/>
</dbReference>
<dbReference type="Proteomes" id="UP001242045">
    <property type="component" value="Unassembled WGS sequence"/>
</dbReference>
<proteinExistence type="predicted"/>
<evidence type="ECO:0000256" key="3">
    <source>
        <dbReference type="ARBA" id="ARBA00023163"/>
    </source>
</evidence>
<evidence type="ECO:0000313" key="5">
    <source>
        <dbReference type="EMBL" id="MDP9896868.1"/>
    </source>
</evidence>